<protein>
    <submittedName>
        <fullName evidence="1">Tetratricopeptide repeat protein</fullName>
    </submittedName>
</protein>
<evidence type="ECO:0000313" key="2">
    <source>
        <dbReference type="Proteomes" id="UP001427805"/>
    </source>
</evidence>
<dbReference type="RefSeq" id="WP_346245885.1">
    <property type="nucleotide sequence ID" value="NZ_JBDIZK010000003.1"/>
</dbReference>
<accession>A0ABV0B5M5</accession>
<evidence type="ECO:0000313" key="1">
    <source>
        <dbReference type="EMBL" id="MEN3746894.1"/>
    </source>
</evidence>
<dbReference type="EMBL" id="JBDIZK010000003">
    <property type="protein sequence ID" value="MEN3746894.1"/>
    <property type="molecule type" value="Genomic_DNA"/>
</dbReference>
<comment type="caution">
    <text evidence="1">The sequence shown here is derived from an EMBL/GenBank/DDBJ whole genome shotgun (WGS) entry which is preliminary data.</text>
</comment>
<dbReference type="Pfam" id="PF13432">
    <property type="entry name" value="TPR_16"/>
    <property type="match status" value="2"/>
</dbReference>
<dbReference type="Gene3D" id="1.25.40.10">
    <property type="entry name" value="Tetratricopeptide repeat domain"/>
    <property type="match status" value="2"/>
</dbReference>
<name>A0ABV0B5M5_9SPHN</name>
<organism evidence="1 2">
    <name type="scientific">Sphingomonas rustica</name>
    <dbReference type="NCBI Taxonomy" id="3103142"/>
    <lineage>
        <taxon>Bacteria</taxon>
        <taxon>Pseudomonadati</taxon>
        <taxon>Pseudomonadota</taxon>
        <taxon>Alphaproteobacteria</taxon>
        <taxon>Sphingomonadales</taxon>
        <taxon>Sphingomonadaceae</taxon>
        <taxon>Sphingomonas</taxon>
    </lineage>
</organism>
<dbReference type="Proteomes" id="UP001427805">
    <property type="component" value="Unassembled WGS sequence"/>
</dbReference>
<keyword evidence="2" id="KW-1185">Reference proteome</keyword>
<gene>
    <name evidence="1" type="ORF">TPR58_06930</name>
</gene>
<sequence>MARSNAAPLDSAILRYAIALKAGDRAGVDAALDRLAGGPLNFMAPVLRAWVAQDRGGDPFAPLAAASGPLGGRYAAEHRGLLLIHRGQVDEGLAVLQPLIEAPRSNDLRIDAAFLLGLSGRRDRARDLLLGDGAQAKALRDRLGRGTTRPGAALGSAWLFLSIAADLAGEQAPPEVSVLLTRSALLLEPGDDRLRLYLAEALSKLGMTDLALTVLAEVRRDSPFAQGAIVSRISVLDRAGREDEALVLAKVQAERRDAGWQDAATYGDLLSDEGQHAAAATAYRAAIDRGGADSWSLHYRRGVALDTAGDWPGAEAALRKAIELGPREAKPLSTLGSAMVRRGQQLAEAQTLLERANRLKPDDAAIIDSLGWAYFMAGDTVRALPLLEKAARGDPGGSLVNEHLGDVYWQLGRRVDARYAWNAASIYADSATVGRIAAKIENGPRALN</sequence>
<proteinExistence type="predicted"/>
<reference evidence="1 2" key="1">
    <citation type="submission" date="2024-05" db="EMBL/GenBank/DDBJ databases">
        <title>Sphingomonas sp. HF-S3 16S ribosomal RNA gene Genome sequencing and assembly.</title>
        <authorList>
            <person name="Lee H."/>
        </authorList>
    </citation>
    <scope>NUCLEOTIDE SEQUENCE [LARGE SCALE GENOMIC DNA]</scope>
    <source>
        <strain evidence="1 2">HF-S3</strain>
    </source>
</reference>
<dbReference type="SUPFAM" id="SSF48452">
    <property type="entry name" value="TPR-like"/>
    <property type="match status" value="2"/>
</dbReference>
<dbReference type="InterPro" id="IPR011990">
    <property type="entry name" value="TPR-like_helical_dom_sf"/>
</dbReference>